<reference evidence="4 7" key="1">
    <citation type="submission" date="2018-08" db="EMBL/GenBank/DDBJ databases">
        <title>A genome reference for cultivated species of the human gut microbiota.</title>
        <authorList>
            <person name="Zou Y."/>
            <person name="Xue W."/>
            <person name="Luo G."/>
        </authorList>
    </citation>
    <scope>NUCLEOTIDE SEQUENCE [LARGE SCALE GENOMIC DNA]</scope>
    <source>
        <strain evidence="5 7">AF26-4BH</strain>
        <strain evidence="4">TF05-5AC</strain>
    </source>
</reference>
<evidence type="ECO:0000313" key="7">
    <source>
        <dbReference type="Proteomes" id="UP000261166"/>
    </source>
</evidence>
<organism evidence="4 6">
    <name type="scientific">Eisenbergiella massiliensis</name>
    <dbReference type="NCBI Taxonomy" id="1720294"/>
    <lineage>
        <taxon>Bacteria</taxon>
        <taxon>Bacillati</taxon>
        <taxon>Bacillota</taxon>
        <taxon>Clostridia</taxon>
        <taxon>Lachnospirales</taxon>
        <taxon>Lachnospiraceae</taxon>
        <taxon>Eisenbergiella</taxon>
    </lineage>
</organism>
<dbReference type="AlphaFoldDB" id="A0A3E3HZI4"/>
<dbReference type="Pfam" id="PF03128">
    <property type="entry name" value="CXCXC"/>
    <property type="match status" value="1"/>
</dbReference>
<sequence>MIYNENSCSCPADWAGCDSC</sequence>
<keyword evidence="3" id="KW-0732">Signal</keyword>
<protein>
    <submittedName>
        <fullName evidence="4">Uncharacterized protein</fullName>
    </submittedName>
</protein>
<comment type="caution">
    <text evidence="4">The sequence shown here is derived from an EMBL/GenBank/DDBJ whole genome shotgun (WGS) entry which is preliminary data.</text>
</comment>
<dbReference type="InterPro" id="IPR004153">
    <property type="entry name" value="CXCXC_repeat"/>
</dbReference>
<gene>
    <name evidence="5" type="ORF">DWY69_09900</name>
    <name evidence="4" type="ORF">DXC51_20445</name>
</gene>
<dbReference type="Proteomes" id="UP000260812">
    <property type="component" value="Unassembled WGS sequence"/>
</dbReference>
<name>A0A3E3HZI4_9FIRM</name>
<evidence type="ECO:0000313" key="6">
    <source>
        <dbReference type="Proteomes" id="UP000260812"/>
    </source>
</evidence>
<accession>A0A3E3HZI4</accession>
<dbReference type="GO" id="GO:0005576">
    <property type="term" value="C:extracellular region"/>
    <property type="evidence" value="ECO:0007669"/>
    <property type="project" value="UniProtKB-SubCell"/>
</dbReference>
<dbReference type="Proteomes" id="UP000261166">
    <property type="component" value="Unassembled WGS sequence"/>
</dbReference>
<dbReference type="EMBL" id="QVLU01000007">
    <property type="protein sequence ID" value="RGE72256.1"/>
    <property type="molecule type" value="Genomic_DNA"/>
</dbReference>
<evidence type="ECO:0000313" key="5">
    <source>
        <dbReference type="EMBL" id="RGE72256.1"/>
    </source>
</evidence>
<comment type="subcellular location">
    <subcellularLocation>
        <location evidence="1">Secreted</location>
    </subcellularLocation>
</comment>
<evidence type="ECO:0000313" key="4">
    <source>
        <dbReference type="EMBL" id="RGE57242.1"/>
    </source>
</evidence>
<evidence type="ECO:0000256" key="1">
    <source>
        <dbReference type="ARBA" id="ARBA00004613"/>
    </source>
</evidence>
<evidence type="ECO:0000256" key="2">
    <source>
        <dbReference type="ARBA" id="ARBA00022525"/>
    </source>
</evidence>
<evidence type="ECO:0000256" key="3">
    <source>
        <dbReference type="ARBA" id="ARBA00022729"/>
    </source>
</evidence>
<dbReference type="EMBL" id="QVLV01000017">
    <property type="protein sequence ID" value="RGE57242.1"/>
    <property type="molecule type" value="Genomic_DNA"/>
</dbReference>
<keyword evidence="6" id="KW-1185">Reference proteome</keyword>
<keyword evidence="2" id="KW-0964">Secreted</keyword>
<proteinExistence type="predicted"/>